<gene>
    <name evidence="3" type="ORF">Tco_0706693</name>
</gene>
<dbReference type="Pfam" id="PF17919">
    <property type="entry name" value="RT_RNaseH_2"/>
    <property type="match status" value="1"/>
</dbReference>
<organism evidence="3 4">
    <name type="scientific">Tanacetum coccineum</name>
    <dbReference type="NCBI Taxonomy" id="301880"/>
    <lineage>
        <taxon>Eukaryota</taxon>
        <taxon>Viridiplantae</taxon>
        <taxon>Streptophyta</taxon>
        <taxon>Embryophyta</taxon>
        <taxon>Tracheophyta</taxon>
        <taxon>Spermatophyta</taxon>
        <taxon>Magnoliopsida</taxon>
        <taxon>eudicotyledons</taxon>
        <taxon>Gunneridae</taxon>
        <taxon>Pentapetalae</taxon>
        <taxon>asterids</taxon>
        <taxon>campanulids</taxon>
        <taxon>Asterales</taxon>
        <taxon>Asteraceae</taxon>
        <taxon>Asteroideae</taxon>
        <taxon>Anthemideae</taxon>
        <taxon>Anthemidinae</taxon>
        <taxon>Tanacetum</taxon>
    </lineage>
</organism>
<dbReference type="Proteomes" id="UP001151760">
    <property type="component" value="Unassembled WGS sequence"/>
</dbReference>
<feature type="region of interest" description="Disordered" evidence="1">
    <location>
        <begin position="101"/>
        <end position="121"/>
    </location>
</feature>
<keyword evidence="3" id="KW-0548">Nucleotidyltransferase</keyword>
<comment type="caution">
    <text evidence="3">The sequence shown here is derived from an EMBL/GenBank/DDBJ whole genome shotgun (WGS) entry which is preliminary data.</text>
</comment>
<dbReference type="InterPro" id="IPR043502">
    <property type="entry name" value="DNA/RNA_pol_sf"/>
</dbReference>
<evidence type="ECO:0000313" key="3">
    <source>
        <dbReference type="EMBL" id="GJS73852.1"/>
    </source>
</evidence>
<dbReference type="EMBL" id="BQNB010010186">
    <property type="protein sequence ID" value="GJS73852.1"/>
    <property type="molecule type" value="Genomic_DNA"/>
</dbReference>
<keyword evidence="4" id="KW-1185">Reference proteome</keyword>
<dbReference type="InterPro" id="IPR041577">
    <property type="entry name" value="RT_RNaseH_2"/>
</dbReference>
<name>A0ABQ4Y9P8_9ASTR</name>
<dbReference type="PANTHER" id="PTHR33064">
    <property type="entry name" value="POL PROTEIN"/>
    <property type="match status" value="1"/>
</dbReference>
<proteinExistence type="predicted"/>
<dbReference type="InterPro" id="IPR051320">
    <property type="entry name" value="Viral_Replic_Matur_Polypro"/>
</dbReference>
<evidence type="ECO:0000259" key="2">
    <source>
        <dbReference type="Pfam" id="PF17919"/>
    </source>
</evidence>
<dbReference type="PANTHER" id="PTHR33064:SF39">
    <property type="match status" value="1"/>
</dbReference>
<dbReference type="SUPFAM" id="SSF56672">
    <property type="entry name" value="DNA/RNA polymerases"/>
    <property type="match status" value="1"/>
</dbReference>
<keyword evidence="3" id="KW-0808">Transferase</keyword>
<evidence type="ECO:0000313" key="4">
    <source>
        <dbReference type="Proteomes" id="UP001151760"/>
    </source>
</evidence>
<evidence type="ECO:0000256" key="1">
    <source>
        <dbReference type="SAM" id="MobiDB-lite"/>
    </source>
</evidence>
<protein>
    <submittedName>
        <fullName evidence="3">Reverse transcriptase domain-containing protein</fullName>
    </submittedName>
</protein>
<feature type="domain" description="Reverse transcriptase/retrotransposon-derived protein RNase H-like" evidence="2">
    <location>
        <begin position="321"/>
        <end position="367"/>
    </location>
</feature>
<dbReference type="GO" id="GO:0003964">
    <property type="term" value="F:RNA-directed DNA polymerase activity"/>
    <property type="evidence" value="ECO:0007669"/>
    <property type="project" value="UniProtKB-KW"/>
</dbReference>
<accession>A0ABQ4Y9P8</accession>
<sequence>MVCQDTMGPLFGDNALGYSILRCYPNLGVLHPSSECDDKPIVGPKEEEANYAYKGYRGGGYQGNYYGRTFENWHDRGKTYDPPVNPNDKTTIIDDDIEDEADEAEKKEGETSSSKQTKSDPPLLKVKINVPLVDVLAGMPNYHKVLKRSHEKKKVASICKKHGFLALGCDDDRAHMLMMMIEVWVKMVLMVDEYGLCIVPLVNMPMIVEDVDGTCPWVSPARCVPKKGEMTVVTNEKNELVPTRTVTVIEEIVLGHKVSSAGLEVDKAKINVIAKLPPPTNVEAVRSFLGHAGFYRRFIKDFSKISRPMTKLLEKDSVFDFNKECIEAFEALKEKLTNAPIMVSLDWSEPFQLMCDASDMSLELCLRIMGSGNILCPFTRQQNTKQLITRLYGLLKNSCCRSKIYIALIRWILLLQEFASMNQKQEKEQKNCVTANNLLRVENPNLEELRDEDINDNFPNETLMNVSSNDEDKIPWFADFANYPVGKILRKRLTYPKKPELPSFFTELKHNFWDEQ</sequence>
<dbReference type="Gene3D" id="3.30.70.270">
    <property type="match status" value="1"/>
</dbReference>
<keyword evidence="3" id="KW-0695">RNA-directed DNA polymerase</keyword>
<reference evidence="3" key="1">
    <citation type="journal article" date="2022" name="Int. J. Mol. Sci.">
        <title>Draft Genome of Tanacetum Coccineum: Genomic Comparison of Closely Related Tanacetum-Family Plants.</title>
        <authorList>
            <person name="Yamashiro T."/>
            <person name="Shiraishi A."/>
            <person name="Nakayama K."/>
            <person name="Satake H."/>
        </authorList>
    </citation>
    <scope>NUCLEOTIDE SEQUENCE</scope>
</reference>
<reference evidence="3" key="2">
    <citation type="submission" date="2022-01" db="EMBL/GenBank/DDBJ databases">
        <authorList>
            <person name="Yamashiro T."/>
            <person name="Shiraishi A."/>
            <person name="Satake H."/>
            <person name="Nakayama K."/>
        </authorList>
    </citation>
    <scope>NUCLEOTIDE SEQUENCE</scope>
</reference>
<dbReference type="InterPro" id="IPR043128">
    <property type="entry name" value="Rev_trsase/Diguanyl_cyclase"/>
</dbReference>